<proteinExistence type="predicted"/>
<dbReference type="EMBL" id="ANJA01000494">
    <property type="protein sequence ID" value="ETO83528.1"/>
    <property type="molecule type" value="Genomic_DNA"/>
</dbReference>
<evidence type="ECO:0000313" key="2">
    <source>
        <dbReference type="Proteomes" id="UP000028582"/>
    </source>
</evidence>
<comment type="caution">
    <text evidence="1">The sequence shown here is derived from an EMBL/GenBank/DDBJ whole genome shotgun (WGS) entry which is preliminary data.</text>
</comment>
<dbReference type="AlphaFoldDB" id="A0A081AXB7"/>
<name>A0A081AXB7_PHYNI</name>
<sequence length="68" mass="7289">MIEDGLNLVFARYVIRLPGSNSSSKSNLQSSVTSCVNRVFSRLGNSFIGLSLDTCITGYRGCIISAKA</sequence>
<gene>
    <name evidence="1" type="ORF">F444_02479</name>
</gene>
<dbReference type="Proteomes" id="UP000028582">
    <property type="component" value="Unassembled WGS sequence"/>
</dbReference>
<reference evidence="1 2" key="1">
    <citation type="submission" date="2013-11" db="EMBL/GenBank/DDBJ databases">
        <title>The Genome Sequence of Phytophthora parasitica P1976.</title>
        <authorList>
            <consortium name="The Broad Institute Genomics Platform"/>
            <person name="Russ C."/>
            <person name="Tyler B."/>
            <person name="Panabieres F."/>
            <person name="Shan W."/>
            <person name="Tripathy S."/>
            <person name="Grunwald N."/>
            <person name="Machado M."/>
            <person name="Johnson C.S."/>
            <person name="Walker B."/>
            <person name="Young S."/>
            <person name="Zeng Q."/>
            <person name="Gargeya S."/>
            <person name="Fitzgerald M."/>
            <person name="Haas B."/>
            <person name="Abouelleil A."/>
            <person name="Allen A.W."/>
            <person name="Alvarado L."/>
            <person name="Arachchi H.M."/>
            <person name="Berlin A.M."/>
            <person name="Chapman S.B."/>
            <person name="Gainer-Dewar J."/>
            <person name="Goldberg J."/>
            <person name="Griggs A."/>
            <person name="Gujja S."/>
            <person name="Hansen M."/>
            <person name="Howarth C."/>
            <person name="Imamovic A."/>
            <person name="Ireland A."/>
            <person name="Larimer J."/>
            <person name="McCowan C."/>
            <person name="Murphy C."/>
            <person name="Pearson M."/>
            <person name="Poon T.W."/>
            <person name="Priest M."/>
            <person name="Roberts A."/>
            <person name="Saif S."/>
            <person name="Shea T."/>
            <person name="Sisk P."/>
            <person name="Sykes S."/>
            <person name="Wortman J."/>
            <person name="Nusbaum C."/>
            <person name="Birren B."/>
        </authorList>
    </citation>
    <scope>NUCLEOTIDE SEQUENCE [LARGE SCALE GENOMIC DNA]</scope>
    <source>
        <strain evidence="1 2">P1976</strain>
    </source>
</reference>
<protein>
    <submittedName>
        <fullName evidence="1">Uncharacterized protein</fullName>
    </submittedName>
</protein>
<evidence type="ECO:0000313" key="1">
    <source>
        <dbReference type="EMBL" id="ETO83528.1"/>
    </source>
</evidence>
<accession>A0A081AXB7</accession>
<organism evidence="1 2">
    <name type="scientific">Phytophthora nicotianae P1976</name>
    <dbReference type="NCBI Taxonomy" id="1317066"/>
    <lineage>
        <taxon>Eukaryota</taxon>
        <taxon>Sar</taxon>
        <taxon>Stramenopiles</taxon>
        <taxon>Oomycota</taxon>
        <taxon>Peronosporomycetes</taxon>
        <taxon>Peronosporales</taxon>
        <taxon>Peronosporaceae</taxon>
        <taxon>Phytophthora</taxon>
    </lineage>
</organism>